<reference evidence="3 4" key="3">
    <citation type="submission" date="2016-01" db="EMBL/GenBank/DDBJ databases">
        <title>The new phylogeny of the genus Mycobacterium.</title>
        <authorList>
            <person name="Tarcisio F."/>
            <person name="Conor M."/>
            <person name="Antonella G."/>
            <person name="Elisabetta G."/>
            <person name="Giulia F.S."/>
            <person name="Sara T."/>
            <person name="Anna F."/>
            <person name="Clotilde B."/>
            <person name="Roberto B."/>
            <person name="Veronica D.S."/>
            <person name="Fabio R."/>
            <person name="Monica P."/>
            <person name="Olivier J."/>
            <person name="Enrico T."/>
            <person name="Nicola S."/>
        </authorList>
    </citation>
    <scope>NUCLEOTIDE SEQUENCE [LARGE SCALE GENOMIC DNA]</scope>
    <source>
        <strain evidence="3 4">DSM 44626</strain>
    </source>
</reference>
<dbReference type="eggNOG" id="COG4842">
    <property type="taxonomic scope" value="Bacteria"/>
</dbReference>
<dbReference type="Gene3D" id="1.10.287.1060">
    <property type="entry name" value="ESAT-6-like"/>
    <property type="match status" value="1"/>
</dbReference>
<evidence type="ECO:0000313" key="2">
    <source>
        <dbReference type="EMBL" id="CDO86020.1"/>
    </source>
</evidence>
<gene>
    <name evidence="2" type="primary">esxA</name>
    <name evidence="3" type="ORF">AWC29_28695</name>
    <name evidence="2" type="ORF">BN973_00358</name>
</gene>
<dbReference type="Proteomes" id="UP000028880">
    <property type="component" value="Unassembled WGS sequence"/>
</dbReference>
<dbReference type="Pfam" id="PF06013">
    <property type="entry name" value="WXG100"/>
    <property type="match status" value="1"/>
</dbReference>
<dbReference type="RefSeq" id="WP_036465516.1">
    <property type="nucleotide sequence ID" value="NZ_HG964446.1"/>
</dbReference>
<evidence type="ECO:0000313" key="4">
    <source>
        <dbReference type="Proteomes" id="UP000193710"/>
    </source>
</evidence>
<dbReference type="InterPro" id="IPR010310">
    <property type="entry name" value="T7SS_ESAT-6-like"/>
</dbReference>
<dbReference type="AlphaFoldDB" id="A0A024JQ84"/>
<proteinExistence type="inferred from homology"/>
<reference evidence="2" key="1">
    <citation type="journal article" date="2014" name="Genome Announc.">
        <title>Draft Genome Sequence of Mycobacterium triplex DSM 44626.</title>
        <authorList>
            <person name="Sassi M."/>
            <person name="Croce O."/>
            <person name="Robert C."/>
            <person name="Raoult D."/>
            <person name="Drancourt M."/>
        </authorList>
    </citation>
    <scope>NUCLEOTIDE SEQUENCE [LARGE SCALE GENOMIC DNA]</scope>
    <source>
        <strain evidence="2">DSM 44626</strain>
    </source>
</reference>
<dbReference type="InterPro" id="IPR036689">
    <property type="entry name" value="ESAT-6-like_sf"/>
</dbReference>
<dbReference type="EMBL" id="LQPY01000042">
    <property type="protein sequence ID" value="ORW98976.1"/>
    <property type="molecule type" value="Genomic_DNA"/>
</dbReference>
<sequence length="97" mass="10023">MSEAQSWNFSGIEAGASSIASSVQTVQGLLDEGKQSLAKLAEAWGGTGSEAYQAVQNDWQQKSDDLNNSLQALSHTITEASAAMASTEHGVSGMFGG</sequence>
<dbReference type="HOGENOM" id="CLU_151185_3_4_11"/>
<dbReference type="EMBL" id="HG964446">
    <property type="protein sequence ID" value="CDO86020.1"/>
    <property type="molecule type" value="Genomic_DNA"/>
</dbReference>
<dbReference type="STRING" id="47839.BN973_00358"/>
<dbReference type="OrthoDB" id="3387628at2"/>
<accession>A0A024JQ84</accession>
<comment type="similarity">
    <text evidence="1">Belongs to the WXG100 family.</text>
</comment>
<dbReference type="SUPFAM" id="SSF140453">
    <property type="entry name" value="EsxAB dimer-like"/>
    <property type="match status" value="1"/>
</dbReference>
<organism evidence="2">
    <name type="scientific">Mycobacterium triplex</name>
    <dbReference type="NCBI Taxonomy" id="47839"/>
    <lineage>
        <taxon>Bacteria</taxon>
        <taxon>Bacillati</taxon>
        <taxon>Actinomycetota</taxon>
        <taxon>Actinomycetes</taxon>
        <taxon>Mycobacteriales</taxon>
        <taxon>Mycobacteriaceae</taxon>
        <taxon>Mycobacterium</taxon>
        <taxon>Mycobacterium simiae complex</taxon>
    </lineage>
</organism>
<dbReference type="NCBIfam" id="TIGR03930">
    <property type="entry name" value="WXG100_ESAT6"/>
    <property type="match status" value="1"/>
</dbReference>
<keyword evidence="4" id="KW-1185">Reference proteome</keyword>
<evidence type="ECO:0000256" key="1">
    <source>
        <dbReference type="RuleBase" id="RU362001"/>
    </source>
</evidence>
<dbReference type="Proteomes" id="UP000193710">
    <property type="component" value="Unassembled WGS sequence"/>
</dbReference>
<reference evidence="2" key="2">
    <citation type="submission" date="2014-04" db="EMBL/GenBank/DDBJ databases">
        <authorList>
            <person name="Urmite Genomes U."/>
        </authorList>
    </citation>
    <scope>NUCLEOTIDE SEQUENCE</scope>
    <source>
        <strain evidence="2">DSM 44626</strain>
    </source>
</reference>
<protein>
    <recommendedName>
        <fullName evidence="1">ESAT-6-like protein</fullName>
    </recommendedName>
</protein>
<evidence type="ECO:0000313" key="3">
    <source>
        <dbReference type="EMBL" id="ORW98976.1"/>
    </source>
</evidence>
<name>A0A024JQ84_9MYCO</name>